<dbReference type="AlphaFoldDB" id="A0A9Q7API9"/>
<dbReference type="InterPro" id="IPR018509">
    <property type="entry name" value="DHquinase_II_CS"/>
</dbReference>
<dbReference type="CDD" id="cd00466">
    <property type="entry name" value="DHQase_II"/>
    <property type="match status" value="1"/>
</dbReference>
<dbReference type="NCBIfam" id="NF003807">
    <property type="entry name" value="PRK05395.1-4"/>
    <property type="match status" value="1"/>
</dbReference>
<comment type="function">
    <text evidence="7">Catalyzes a trans-dehydration via an enolate intermediate.</text>
</comment>
<dbReference type="Proteomes" id="UP000671879">
    <property type="component" value="Chromosome"/>
</dbReference>
<evidence type="ECO:0000256" key="8">
    <source>
        <dbReference type="PIRSR" id="PIRSR001399-1"/>
    </source>
</evidence>
<evidence type="ECO:0000256" key="5">
    <source>
        <dbReference type="ARBA" id="ARBA00012060"/>
    </source>
</evidence>
<keyword evidence="11" id="KW-0472">Membrane</keyword>
<feature type="site" description="Transition state stabilizer" evidence="7 10">
    <location>
        <position position="20"/>
    </location>
</feature>
<dbReference type="PANTHER" id="PTHR21272:SF3">
    <property type="entry name" value="CATABOLIC 3-DEHYDROQUINASE"/>
    <property type="match status" value="1"/>
</dbReference>
<dbReference type="EC" id="4.2.1.10" evidence="5 7"/>
<keyword evidence="11" id="KW-1133">Transmembrane helix</keyword>
<sequence length="148" mass="15801">MERNVLFVVNGPNLNLLGRREPSVYGTTTLDEIDGNCRAWGAERGLEVRCFQSNHEGDLVDWVQRGGDEADGIVLNGAAYSHTSVALRDAVAAVSVPVIEVHLSNTAAREAFRHESHLTAVAAGLVMGFGASGYILALQGLKTLLEGK</sequence>
<organism evidence="12 13">
    <name type="scientific">Aminithiophilus ramosus</name>
    <dbReference type="NCBI Taxonomy" id="3029084"/>
    <lineage>
        <taxon>Bacteria</taxon>
        <taxon>Thermotogati</taxon>
        <taxon>Synergistota</taxon>
        <taxon>Synergistia</taxon>
        <taxon>Synergistales</taxon>
        <taxon>Aminithiophilaceae</taxon>
        <taxon>Aminithiophilus</taxon>
    </lineage>
</organism>
<feature type="binding site" evidence="7 9">
    <location>
        <position position="76"/>
    </location>
    <ligand>
        <name>substrate</name>
    </ligand>
</feature>
<feature type="active site" description="Proton donor" evidence="7 8">
    <location>
        <position position="102"/>
    </location>
</feature>
<feature type="binding site" evidence="7 9">
    <location>
        <position position="82"/>
    </location>
    <ligand>
        <name>substrate</name>
    </ligand>
</feature>
<evidence type="ECO:0000256" key="7">
    <source>
        <dbReference type="HAMAP-Rule" id="MF_00169"/>
    </source>
</evidence>
<dbReference type="GO" id="GO:0008652">
    <property type="term" value="P:amino acid biosynthetic process"/>
    <property type="evidence" value="ECO:0007669"/>
    <property type="project" value="UniProtKB-KW"/>
</dbReference>
<comment type="catalytic activity">
    <reaction evidence="1 7">
        <text>3-dehydroquinate = 3-dehydroshikimate + H2O</text>
        <dbReference type="Rhea" id="RHEA:21096"/>
        <dbReference type="ChEBI" id="CHEBI:15377"/>
        <dbReference type="ChEBI" id="CHEBI:16630"/>
        <dbReference type="ChEBI" id="CHEBI:32364"/>
        <dbReference type="EC" id="4.2.1.10"/>
    </reaction>
</comment>
<evidence type="ECO:0000313" key="12">
    <source>
        <dbReference type="EMBL" id="QTX31791.1"/>
    </source>
</evidence>
<protein>
    <recommendedName>
        <fullName evidence="5 7">3-dehydroquinate dehydratase</fullName>
        <shortName evidence="7">3-dehydroquinase</shortName>
        <ecNumber evidence="5 7">4.2.1.10</ecNumber>
    </recommendedName>
    <alternativeName>
        <fullName evidence="7">Type II DHQase</fullName>
    </alternativeName>
</protein>
<dbReference type="RefSeq" id="WP_274372975.1">
    <property type="nucleotide sequence ID" value="NZ_CP072943.1"/>
</dbReference>
<dbReference type="KEGG" id="aram:KAR29_10655"/>
<evidence type="ECO:0000313" key="13">
    <source>
        <dbReference type="Proteomes" id="UP000671879"/>
    </source>
</evidence>
<evidence type="ECO:0000256" key="3">
    <source>
        <dbReference type="ARBA" id="ARBA00011037"/>
    </source>
</evidence>
<keyword evidence="7" id="KW-0057">Aromatic amino acid biosynthesis</keyword>
<keyword evidence="6 7" id="KW-0456">Lyase</keyword>
<dbReference type="NCBIfam" id="NF003806">
    <property type="entry name" value="PRK05395.1-3"/>
    <property type="match status" value="1"/>
</dbReference>
<comment type="pathway">
    <text evidence="2 7">Metabolic intermediate biosynthesis; chorismate biosynthesis; chorismate from D-erythrose 4-phosphate and phosphoenolpyruvate: step 3/7.</text>
</comment>
<evidence type="ECO:0000256" key="11">
    <source>
        <dbReference type="SAM" id="Phobius"/>
    </source>
</evidence>
<dbReference type="GO" id="GO:0009423">
    <property type="term" value="P:chorismate biosynthetic process"/>
    <property type="evidence" value="ECO:0007669"/>
    <property type="project" value="UniProtKB-UniRule"/>
</dbReference>
<keyword evidence="7" id="KW-0028">Amino-acid biosynthesis</keyword>
<comment type="subunit">
    <text evidence="4 7">Homododecamer.</text>
</comment>
<dbReference type="InterPro" id="IPR001874">
    <property type="entry name" value="DHquinase_II"/>
</dbReference>
<proteinExistence type="inferred from homology"/>
<dbReference type="EMBL" id="CP072943">
    <property type="protein sequence ID" value="QTX31791.1"/>
    <property type="molecule type" value="Genomic_DNA"/>
</dbReference>
<evidence type="ECO:0000256" key="10">
    <source>
        <dbReference type="PIRSR" id="PIRSR001399-3"/>
    </source>
</evidence>
<gene>
    <name evidence="7 12" type="primary">aroQ</name>
    <name evidence="12" type="ORF">KAR29_10655</name>
</gene>
<dbReference type="SUPFAM" id="SSF52304">
    <property type="entry name" value="Type II 3-dehydroquinate dehydratase"/>
    <property type="match status" value="1"/>
</dbReference>
<dbReference type="GO" id="GO:0019631">
    <property type="term" value="P:quinate catabolic process"/>
    <property type="evidence" value="ECO:0007669"/>
    <property type="project" value="TreeGrafter"/>
</dbReference>
<reference evidence="13" key="1">
    <citation type="submission" date="2021-04" db="EMBL/GenBank/DDBJ databases">
        <title>A novel Synergistetes isolate from a pyrite-forming mixed culture.</title>
        <authorList>
            <person name="Bunk B."/>
            <person name="Sproer C."/>
            <person name="Spring S."/>
            <person name="Pester M."/>
        </authorList>
    </citation>
    <scope>NUCLEOTIDE SEQUENCE [LARGE SCALE GENOMIC DNA]</scope>
    <source>
        <strain evidence="13">J.5.4.2-T.3.5.2</strain>
    </source>
</reference>
<evidence type="ECO:0000256" key="6">
    <source>
        <dbReference type="ARBA" id="ARBA00023239"/>
    </source>
</evidence>
<feature type="transmembrane region" description="Helical" evidence="11">
    <location>
        <begin position="118"/>
        <end position="138"/>
    </location>
</feature>
<dbReference type="PANTHER" id="PTHR21272">
    <property type="entry name" value="CATABOLIC 3-DEHYDROQUINASE"/>
    <property type="match status" value="1"/>
</dbReference>
<feature type="binding site" evidence="7 9">
    <location>
        <position position="89"/>
    </location>
    <ligand>
        <name>substrate</name>
    </ligand>
</feature>
<dbReference type="NCBIfam" id="TIGR01088">
    <property type="entry name" value="aroQ"/>
    <property type="match status" value="1"/>
</dbReference>
<evidence type="ECO:0000256" key="2">
    <source>
        <dbReference type="ARBA" id="ARBA00004902"/>
    </source>
</evidence>
<dbReference type="Pfam" id="PF01220">
    <property type="entry name" value="DHquinase_II"/>
    <property type="match status" value="1"/>
</dbReference>
<dbReference type="PIRSF" id="PIRSF001399">
    <property type="entry name" value="DHquinase_II"/>
    <property type="match status" value="1"/>
</dbReference>
<dbReference type="NCBIfam" id="NF003805">
    <property type="entry name" value="PRK05395.1-2"/>
    <property type="match status" value="1"/>
</dbReference>
<feature type="binding site" evidence="7 9">
    <location>
        <position position="113"/>
    </location>
    <ligand>
        <name>substrate</name>
    </ligand>
</feature>
<dbReference type="GO" id="GO:0009073">
    <property type="term" value="P:aromatic amino acid family biosynthetic process"/>
    <property type="evidence" value="ECO:0007669"/>
    <property type="project" value="UniProtKB-KW"/>
</dbReference>
<dbReference type="HAMAP" id="MF_00169">
    <property type="entry name" value="AroQ"/>
    <property type="match status" value="1"/>
</dbReference>
<keyword evidence="11" id="KW-0812">Transmembrane</keyword>
<dbReference type="Gene3D" id="3.40.50.9100">
    <property type="entry name" value="Dehydroquinase, class II"/>
    <property type="match status" value="1"/>
</dbReference>
<evidence type="ECO:0000256" key="4">
    <source>
        <dbReference type="ARBA" id="ARBA00011193"/>
    </source>
</evidence>
<name>A0A9Q7API9_9BACT</name>
<keyword evidence="13" id="KW-1185">Reference proteome</keyword>
<feature type="binding site" evidence="7 9">
    <location>
        <begin position="103"/>
        <end position="104"/>
    </location>
    <ligand>
        <name>substrate</name>
    </ligand>
</feature>
<evidence type="ECO:0000256" key="9">
    <source>
        <dbReference type="PIRSR" id="PIRSR001399-2"/>
    </source>
</evidence>
<accession>A0A9Q7API9</accession>
<comment type="similarity">
    <text evidence="3 7">Belongs to the type-II 3-dehydroquinase family.</text>
</comment>
<feature type="active site" description="Proton acceptor" evidence="7 8">
    <location>
        <position position="25"/>
    </location>
</feature>
<dbReference type="InterPro" id="IPR036441">
    <property type="entry name" value="DHquinase_II_sf"/>
</dbReference>
<dbReference type="PROSITE" id="PS01029">
    <property type="entry name" value="DEHYDROQUINASE_II"/>
    <property type="match status" value="1"/>
</dbReference>
<evidence type="ECO:0000256" key="1">
    <source>
        <dbReference type="ARBA" id="ARBA00001864"/>
    </source>
</evidence>
<dbReference type="GO" id="GO:0003855">
    <property type="term" value="F:3-dehydroquinate dehydratase activity"/>
    <property type="evidence" value="ECO:0007669"/>
    <property type="project" value="UniProtKB-UniRule"/>
</dbReference>